<protein>
    <submittedName>
        <fullName evidence="3">Uncharacterized protein LOC129922913</fullName>
    </submittedName>
</protein>
<keyword evidence="1" id="KW-0732">Signal</keyword>
<name>A0A9W2YWK3_BIOGL</name>
<sequence length="196" mass="22515">MALLVVLFVGLIFCSLVKTNLEQVEKVSDCKPFEENQPHIWNILWIARQDESSEVAVEKDGVIYASCDLDTSCINYFDHLTITDVQSTSDGPLRIRHKVLNATRKVEGFWSIKYIQGVQSERSLVSSCYLRPYARVTNVDCQKYLTYTGLEIICKSQRVYPEAKCHFSVNSFEVSLIFKLHQTYNSILLNKDYSIP</sequence>
<reference evidence="3" key="1">
    <citation type="submission" date="2025-08" db="UniProtKB">
        <authorList>
            <consortium name="RefSeq"/>
        </authorList>
    </citation>
    <scope>IDENTIFICATION</scope>
</reference>
<keyword evidence="2" id="KW-1185">Reference proteome</keyword>
<feature type="signal peptide" evidence="1">
    <location>
        <begin position="1"/>
        <end position="19"/>
    </location>
</feature>
<gene>
    <name evidence="3" type="primary">LOC129922913</name>
</gene>
<dbReference type="RefSeq" id="XP_055867103.1">
    <property type="nucleotide sequence ID" value="XM_056011128.1"/>
</dbReference>
<feature type="chain" id="PRO_5040932240" evidence="1">
    <location>
        <begin position="20"/>
        <end position="196"/>
    </location>
</feature>
<dbReference type="GeneID" id="129922913"/>
<evidence type="ECO:0000256" key="1">
    <source>
        <dbReference type="SAM" id="SignalP"/>
    </source>
</evidence>
<dbReference type="Proteomes" id="UP001165740">
    <property type="component" value="Chromosome 14"/>
</dbReference>
<evidence type="ECO:0000313" key="3">
    <source>
        <dbReference type="RefSeq" id="XP_055867103.1"/>
    </source>
</evidence>
<proteinExistence type="predicted"/>
<organism evidence="2 3">
    <name type="scientific">Biomphalaria glabrata</name>
    <name type="common">Bloodfluke planorb</name>
    <name type="synonym">Freshwater snail</name>
    <dbReference type="NCBI Taxonomy" id="6526"/>
    <lineage>
        <taxon>Eukaryota</taxon>
        <taxon>Metazoa</taxon>
        <taxon>Spiralia</taxon>
        <taxon>Lophotrochozoa</taxon>
        <taxon>Mollusca</taxon>
        <taxon>Gastropoda</taxon>
        <taxon>Heterobranchia</taxon>
        <taxon>Euthyneura</taxon>
        <taxon>Panpulmonata</taxon>
        <taxon>Hygrophila</taxon>
        <taxon>Lymnaeoidea</taxon>
        <taxon>Planorbidae</taxon>
        <taxon>Biomphalaria</taxon>
    </lineage>
</organism>
<dbReference type="AlphaFoldDB" id="A0A9W2YWK3"/>
<accession>A0A9W2YWK3</accession>
<evidence type="ECO:0000313" key="2">
    <source>
        <dbReference type="Proteomes" id="UP001165740"/>
    </source>
</evidence>